<dbReference type="SUPFAM" id="SSF46689">
    <property type="entry name" value="Homeodomain-like"/>
    <property type="match status" value="1"/>
</dbReference>
<dbReference type="Pfam" id="PF00072">
    <property type="entry name" value="Response_reg"/>
    <property type="match status" value="1"/>
</dbReference>
<dbReference type="PANTHER" id="PTHR32071">
    <property type="entry name" value="TRANSCRIPTIONAL REGULATORY PROTEIN"/>
    <property type="match status" value="1"/>
</dbReference>
<protein>
    <submittedName>
        <fullName evidence="9">Sigma-54 dependent transcriptional regulator</fullName>
    </submittedName>
</protein>
<keyword evidence="5" id="KW-0804">Transcription</keyword>
<keyword evidence="2" id="KW-0067">ATP-binding</keyword>
<evidence type="ECO:0000259" key="8">
    <source>
        <dbReference type="PROSITE" id="PS50110"/>
    </source>
</evidence>
<evidence type="ECO:0000256" key="2">
    <source>
        <dbReference type="ARBA" id="ARBA00022840"/>
    </source>
</evidence>
<proteinExistence type="predicted"/>
<dbReference type="InterPro" id="IPR002197">
    <property type="entry name" value="HTH_Fis"/>
</dbReference>
<dbReference type="SMART" id="SM00382">
    <property type="entry name" value="AAA"/>
    <property type="match status" value="1"/>
</dbReference>
<dbReference type="InterPro" id="IPR001789">
    <property type="entry name" value="Sig_transdc_resp-reg_receiver"/>
</dbReference>
<dbReference type="InterPro" id="IPR058031">
    <property type="entry name" value="AAA_lid_NorR"/>
</dbReference>
<keyword evidence="3" id="KW-0805">Transcription regulation</keyword>
<dbReference type="Gene3D" id="1.10.10.60">
    <property type="entry name" value="Homeodomain-like"/>
    <property type="match status" value="1"/>
</dbReference>
<gene>
    <name evidence="9" type="ORF">LZC95_13090</name>
</gene>
<name>A0ABZ2KGR8_9BACT</name>
<dbReference type="PROSITE" id="PS50110">
    <property type="entry name" value="RESPONSE_REGULATORY"/>
    <property type="match status" value="1"/>
</dbReference>
<feature type="domain" description="Sigma-54 factor interaction" evidence="7">
    <location>
        <begin position="142"/>
        <end position="370"/>
    </location>
</feature>
<dbReference type="PROSITE" id="PS00676">
    <property type="entry name" value="SIGMA54_INTERACT_2"/>
    <property type="match status" value="1"/>
</dbReference>
<dbReference type="InterPro" id="IPR025662">
    <property type="entry name" value="Sigma_54_int_dom_ATP-bd_1"/>
</dbReference>
<dbReference type="InterPro" id="IPR025944">
    <property type="entry name" value="Sigma_54_int_dom_CS"/>
</dbReference>
<accession>A0ABZ2KGR8</accession>
<evidence type="ECO:0000256" key="5">
    <source>
        <dbReference type="ARBA" id="ARBA00023163"/>
    </source>
</evidence>
<dbReference type="Gene3D" id="3.40.50.2300">
    <property type="match status" value="1"/>
</dbReference>
<dbReference type="InterPro" id="IPR011006">
    <property type="entry name" value="CheY-like_superfamily"/>
</dbReference>
<dbReference type="InterPro" id="IPR027417">
    <property type="entry name" value="P-loop_NTPase"/>
</dbReference>
<dbReference type="Pfam" id="PF00158">
    <property type="entry name" value="Sigma54_activat"/>
    <property type="match status" value="1"/>
</dbReference>
<evidence type="ECO:0000313" key="10">
    <source>
        <dbReference type="Proteomes" id="UP001379533"/>
    </source>
</evidence>
<dbReference type="Gene3D" id="1.10.8.60">
    <property type="match status" value="1"/>
</dbReference>
<organism evidence="9 10">
    <name type="scientific">Pendulispora brunnea</name>
    <dbReference type="NCBI Taxonomy" id="2905690"/>
    <lineage>
        <taxon>Bacteria</taxon>
        <taxon>Pseudomonadati</taxon>
        <taxon>Myxococcota</taxon>
        <taxon>Myxococcia</taxon>
        <taxon>Myxococcales</taxon>
        <taxon>Sorangiineae</taxon>
        <taxon>Pendulisporaceae</taxon>
        <taxon>Pendulispora</taxon>
    </lineage>
</organism>
<dbReference type="Pfam" id="PF25601">
    <property type="entry name" value="AAA_lid_14"/>
    <property type="match status" value="1"/>
</dbReference>
<evidence type="ECO:0000259" key="7">
    <source>
        <dbReference type="PROSITE" id="PS50045"/>
    </source>
</evidence>
<dbReference type="CDD" id="cd00009">
    <property type="entry name" value="AAA"/>
    <property type="match status" value="1"/>
</dbReference>
<sequence length="453" mass="50332">MPKILIVDDQRNMRTTLAMMLKGVGYEVDEAADGDEGAERGATGAFDLVLTDLRMGTKDGMEVLGAIKEAQPMTEVIVMTAYGTIESAVEAMRLGAFDYIQKPFTEQELLVKVDKALENRRLAGEVAFLASEFKDRYRFENIVGRSGAIRDLLGRIVRIAPTDAIVLITGESGTGKELVAKAIHANSRRCDRMFVPVNCAAITETLLESELFGHARGSFTGAVSARKGLFEEAHGGTFFFDEIAETPLSFQAKLLRVIQENEVRRVGENKPIRVDVRIIAATNQDLLRAVQEKRFRQDLYYRLNVARFQLPALRERREDVPELMMHFLEKYNKKMGVRARLHDGVLDALAHYDFPGNIRELEHMIEQAVALVQSGTITADDLLPPPIGEEARSGSNHGGRALADVVDTAERTAIEGALRESDGNREKAAELLAISPTTLWRKMTRLGIVFDTK</sequence>
<keyword evidence="10" id="KW-1185">Reference proteome</keyword>
<evidence type="ECO:0000256" key="4">
    <source>
        <dbReference type="ARBA" id="ARBA00023125"/>
    </source>
</evidence>
<dbReference type="InterPro" id="IPR002078">
    <property type="entry name" value="Sigma_54_int"/>
</dbReference>
<keyword evidence="4" id="KW-0238">DNA-binding</keyword>
<dbReference type="InterPro" id="IPR025943">
    <property type="entry name" value="Sigma_54_int_dom_ATP-bd_2"/>
</dbReference>
<evidence type="ECO:0000313" key="9">
    <source>
        <dbReference type="EMBL" id="WXA97766.1"/>
    </source>
</evidence>
<dbReference type="InterPro" id="IPR009057">
    <property type="entry name" value="Homeodomain-like_sf"/>
</dbReference>
<dbReference type="SMART" id="SM00448">
    <property type="entry name" value="REC"/>
    <property type="match status" value="1"/>
</dbReference>
<reference evidence="9 10" key="1">
    <citation type="submission" date="2021-12" db="EMBL/GenBank/DDBJ databases">
        <title>Discovery of the Pendulisporaceae a myxobacterial family with distinct sporulation behavior and unique specialized metabolism.</title>
        <authorList>
            <person name="Garcia R."/>
            <person name="Popoff A."/>
            <person name="Bader C.D."/>
            <person name="Loehr J."/>
            <person name="Walesch S."/>
            <person name="Walt C."/>
            <person name="Boldt J."/>
            <person name="Bunk B."/>
            <person name="Haeckl F.J.F.P.J."/>
            <person name="Gunesch A.P."/>
            <person name="Birkelbach J."/>
            <person name="Nuebel U."/>
            <person name="Pietschmann T."/>
            <person name="Bach T."/>
            <person name="Mueller R."/>
        </authorList>
    </citation>
    <scope>NUCLEOTIDE SEQUENCE [LARGE SCALE GENOMIC DNA]</scope>
    <source>
        <strain evidence="9 10">MSr12523</strain>
    </source>
</reference>
<feature type="domain" description="Response regulatory" evidence="8">
    <location>
        <begin position="3"/>
        <end position="117"/>
    </location>
</feature>
<dbReference type="InterPro" id="IPR003593">
    <property type="entry name" value="AAA+_ATPase"/>
</dbReference>
<evidence type="ECO:0000256" key="1">
    <source>
        <dbReference type="ARBA" id="ARBA00022741"/>
    </source>
</evidence>
<dbReference type="Proteomes" id="UP001379533">
    <property type="component" value="Chromosome"/>
</dbReference>
<dbReference type="RefSeq" id="WP_394848383.1">
    <property type="nucleotide sequence ID" value="NZ_CP089982.1"/>
</dbReference>
<dbReference type="SUPFAM" id="SSF52172">
    <property type="entry name" value="CheY-like"/>
    <property type="match status" value="1"/>
</dbReference>
<evidence type="ECO:0000256" key="3">
    <source>
        <dbReference type="ARBA" id="ARBA00023015"/>
    </source>
</evidence>
<dbReference type="EMBL" id="CP089982">
    <property type="protein sequence ID" value="WXA97766.1"/>
    <property type="molecule type" value="Genomic_DNA"/>
</dbReference>
<feature type="modified residue" description="4-aspartylphosphate" evidence="6">
    <location>
        <position position="52"/>
    </location>
</feature>
<dbReference type="PROSITE" id="PS00675">
    <property type="entry name" value="SIGMA54_INTERACT_1"/>
    <property type="match status" value="1"/>
</dbReference>
<keyword evidence="6" id="KW-0597">Phosphoprotein</keyword>
<dbReference type="PROSITE" id="PS00688">
    <property type="entry name" value="SIGMA54_INTERACT_3"/>
    <property type="match status" value="1"/>
</dbReference>
<dbReference type="Pfam" id="PF02954">
    <property type="entry name" value="HTH_8"/>
    <property type="match status" value="1"/>
</dbReference>
<evidence type="ECO:0000256" key="6">
    <source>
        <dbReference type="PROSITE-ProRule" id="PRU00169"/>
    </source>
</evidence>
<dbReference type="Gene3D" id="3.40.50.300">
    <property type="entry name" value="P-loop containing nucleotide triphosphate hydrolases"/>
    <property type="match status" value="1"/>
</dbReference>
<dbReference type="PRINTS" id="PR01590">
    <property type="entry name" value="HTHFIS"/>
</dbReference>
<dbReference type="SUPFAM" id="SSF52540">
    <property type="entry name" value="P-loop containing nucleoside triphosphate hydrolases"/>
    <property type="match status" value="1"/>
</dbReference>
<dbReference type="PROSITE" id="PS50045">
    <property type="entry name" value="SIGMA54_INTERACT_4"/>
    <property type="match status" value="1"/>
</dbReference>
<keyword evidence="1" id="KW-0547">Nucleotide-binding</keyword>